<evidence type="ECO:0000313" key="2">
    <source>
        <dbReference type="EMBL" id="RCR70901.1"/>
    </source>
</evidence>
<dbReference type="InterPro" id="IPR001509">
    <property type="entry name" value="Epimerase_deHydtase"/>
</dbReference>
<dbReference type="PANTHER" id="PTHR43245">
    <property type="entry name" value="BIFUNCTIONAL POLYMYXIN RESISTANCE PROTEIN ARNA"/>
    <property type="match status" value="1"/>
</dbReference>
<evidence type="ECO:0000313" key="3">
    <source>
        <dbReference type="Proteomes" id="UP000253383"/>
    </source>
</evidence>
<dbReference type="InterPro" id="IPR050177">
    <property type="entry name" value="Lipid_A_modif_metabolic_enz"/>
</dbReference>
<accession>A0A368JXG5</accession>
<name>A0A368JXG5_9BACT</name>
<dbReference type="RefSeq" id="WP_114404816.1">
    <property type="nucleotide sequence ID" value="NZ_QOWE01000003.1"/>
</dbReference>
<dbReference type="OrthoDB" id="112777at2"/>
<feature type="domain" description="NAD-dependent epimerase/dehydratase" evidence="1">
    <location>
        <begin position="4"/>
        <end position="209"/>
    </location>
</feature>
<dbReference type="EMBL" id="QOWE01000003">
    <property type="protein sequence ID" value="RCR70901.1"/>
    <property type="molecule type" value="Genomic_DNA"/>
</dbReference>
<dbReference type="Pfam" id="PF01370">
    <property type="entry name" value="Epimerase"/>
    <property type="match status" value="1"/>
</dbReference>
<evidence type="ECO:0000259" key="1">
    <source>
        <dbReference type="Pfam" id="PF01370"/>
    </source>
</evidence>
<keyword evidence="3" id="KW-1185">Reference proteome</keyword>
<protein>
    <submittedName>
        <fullName evidence="2">NAD-dependent epimerase/dehydratase family protein</fullName>
    </submittedName>
</protein>
<dbReference type="SUPFAM" id="SSF51735">
    <property type="entry name" value="NAD(P)-binding Rossmann-fold domains"/>
    <property type="match status" value="1"/>
</dbReference>
<dbReference type="AlphaFoldDB" id="A0A368JXG5"/>
<reference evidence="2 3" key="1">
    <citation type="submission" date="2018-07" db="EMBL/GenBank/DDBJ databases">
        <title>Genome analysis of Larkinella rosea.</title>
        <authorList>
            <person name="Zhou Z."/>
            <person name="Wang G."/>
        </authorList>
    </citation>
    <scope>NUCLEOTIDE SEQUENCE [LARGE SCALE GENOMIC DNA]</scope>
    <source>
        <strain evidence="3">zzj9</strain>
    </source>
</reference>
<proteinExistence type="predicted"/>
<organism evidence="2 3">
    <name type="scientific">Larkinella punicea</name>
    <dbReference type="NCBI Taxonomy" id="2315727"/>
    <lineage>
        <taxon>Bacteria</taxon>
        <taxon>Pseudomonadati</taxon>
        <taxon>Bacteroidota</taxon>
        <taxon>Cytophagia</taxon>
        <taxon>Cytophagales</taxon>
        <taxon>Spirosomataceae</taxon>
        <taxon>Larkinella</taxon>
    </lineage>
</organism>
<comment type="caution">
    <text evidence="2">The sequence shown here is derived from an EMBL/GenBank/DDBJ whole genome shotgun (WGS) entry which is preliminary data.</text>
</comment>
<dbReference type="InterPro" id="IPR036291">
    <property type="entry name" value="NAD(P)-bd_dom_sf"/>
</dbReference>
<dbReference type="Gene3D" id="3.40.50.720">
    <property type="entry name" value="NAD(P)-binding Rossmann-like Domain"/>
    <property type="match status" value="1"/>
</dbReference>
<sequence length="306" mass="34584">MQTILGSGGTIGSDLAKELPAFTDRIRLVSRTPKKVNSTDELFPADLSSRDQVFKAVEGSEVVYLTVGFEYSHKIWREKWPALMRNTIDACQKWGSKLVFFDNVYLYDVDAIGHMTEESPINPPSKKGQVRAEIVTMLMNEVKRGTLTALIARAADFYGPNNDKSVLVETVANNFRKGKAANWFARLDKVHTFTYTPDAAKATALLGNTDNAYNQVWHLPTDATRLTGQQWIDLFAKEMNVKPKTSVLPIWMIRLVGLFVPAMREFPEMAYQYDRDYFFDSSKFEKAFNFVPTKPAEGVKRTVANA</sequence>
<dbReference type="PANTHER" id="PTHR43245:SF13">
    <property type="entry name" value="UDP-D-APIOSE_UDP-D-XYLOSE SYNTHASE 2"/>
    <property type="match status" value="1"/>
</dbReference>
<gene>
    <name evidence="2" type="ORF">DUE52_04750</name>
</gene>
<dbReference type="Proteomes" id="UP000253383">
    <property type="component" value="Unassembled WGS sequence"/>
</dbReference>